<dbReference type="PANTHER" id="PTHR10815:SF13">
    <property type="entry name" value="METHYLATED-DNA--PROTEIN-CYSTEINE METHYLTRANSFERASE"/>
    <property type="match status" value="1"/>
</dbReference>
<proteinExistence type="predicted"/>
<dbReference type="Proteomes" id="UP000051565">
    <property type="component" value="Unassembled WGS sequence"/>
</dbReference>
<comment type="caution">
    <text evidence="3">The sequence shown here is derived from an EMBL/GenBank/DDBJ whole genome shotgun (WGS) entry which is preliminary data.</text>
</comment>
<dbReference type="Pfam" id="PF01035">
    <property type="entry name" value="DNA_binding_1"/>
    <property type="match status" value="1"/>
</dbReference>
<dbReference type="PATRIC" id="fig|1122148.6.peg.1104"/>
<reference evidence="3 4" key="1">
    <citation type="journal article" date="2015" name="Genome Announc.">
        <title>Expanding the biotechnology potential of lactobacilli through comparative genomics of 213 strains and associated genera.</title>
        <authorList>
            <person name="Sun Z."/>
            <person name="Harris H.M."/>
            <person name="McCann A."/>
            <person name="Guo C."/>
            <person name="Argimon S."/>
            <person name="Zhang W."/>
            <person name="Yang X."/>
            <person name="Jeffery I.B."/>
            <person name="Cooney J.C."/>
            <person name="Kagawa T.F."/>
            <person name="Liu W."/>
            <person name="Song Y."/>
            <person name="Salvetti E."/>
            <person name="Wrobel A."/>
            <person name="Rasinkangas P."/>
            <person name="Parkhill J."/>
            <person name="Rea M.C."/>
            <person name="O'Sullivan O."/>
            <person name="Ritari J."/>
            <person name="Douillard F.P."/>
            <person name="Paul Ross R."/>
            <person name="Yang R."/>
            <person name="Briner A.E."/>
            <person name="Felis G.E."/>
            <person name="de Vos W.M."/>
            <person name="Barrangou R."/>
            <person name="Klaenhammer T.R."/>
            <person name="Caufield P.W."/>
            <person name="Cui Y."/>
            <person name="Zhang H."/>
            <person name="O'Toole P.W."/>
        </authorList>
    </citation>
    <scope>NUCLEOTIDE SEQUENCE [LARGE SCALE GENOMIC DNA]</scope>
    <source>
        <strain evidence="3 4">DSM 20690</strain>
    </source>
</reference>
<dbReference type="RefSeq" id="WP_054646009.1">
    <property type="nucleotide sequence ID" value="NZ_FUXS01000002.1"/>
</dbReference>
<dbReference type="CDD" id="cd06445">
    <property type="entry name" value="ATase"/>
    <property type="match status" value="1"/>
</dbReference>
<dbReference type="GO" id="GO:0006281">
    <property type="term" value="P:DNA repair"/>
    <property type="evidence" value="ECO:0007669"/>
    <property type="project" value="InterPro"/>
</dbReference>
<dbReference type="PANTHER" id="PTHR10815">
    <property type="entry name" value="METHYLATED-DNA--PROTEIN-CYSTEINE METHYLTRANSFERASE"/>
    <property type="match status" value="1"/>
</dbReference>
<gene>
    <name evidence="3" type="ORF">IV52_GL001078</name>
</gene>
<name>A0A0R2JNP6_9LACO</name>
<dbReference type="AlphaFoldDB" id="A0A0R2JNP6"/>
<dbReference type="EMBL" id="JQBT01000033">
    <property type="protein sequence ID" value="KRN78798.1"/>
    <property type="molecule type" value="Genomic_DNA"/>
</dbReference>
<evidence type="ECO:0000313" key="4">
    <source>
        <dbReference type="Proteomes" id="UP000051565"/>
    </source>
</evidence>
<dbReference type="STRING" id="53444.AYR59_02770"/>
<evidence type="ECO:0000259" key="2">
    <source>
        <dbReference type="Pfam" id="PF01035"/>
    </source>
</evidence>
<dbReference type="InterPro" id="IPR036388">
    <property type="entry name" value="WH-like_DNA-bd_sf"/>
</dbReference>
<dbReference type="Gene3D" id="1.10.10.10">
    <property type="entry name" value="Winged helix-like DNA-binding domain superfamily/Winged helix DNA-binding domain"/>
    <property type="match status" value="1"/>
</dbReference>
<dbReference type="GO" id="GO:0003824">
    <property type="term" value="F:catalytic activity"/>
    <property type="evidence" value="ECO:0007669"/>
    <property type="project" value="InterPro"/>
</dbReference>
<keyword evidence="1" id="KW-0227">DNA damage</keyword>
<sequence>MERLYWDAINVYDRKIFYTVTEKGLNFVGSPEHGVSQVLDFYDNDQFEYVHAHSQTDHYRKSLKRYLKGKRDHLEFKVDYLVDGTPQQETVWRKITTIPYGETRSLATLAAELDLGSDEVLDAMKKCPVWIAIPLHRVVDRGETNGFRTDVRMQQYLREIEQKPKSDLKELL</sequence>
<organism evidence="3 4">
    <name type="scientific">Fructilactobacillus lindneri DSM 20690 = JCM 11027</name>
    <dbReference type="NCBI Taxonomy" id="1122148"/>
    <lineage>
        <taxon>Bacteria</taxon>
        <taxon>Bacillati</taxon>
        <taxon>Bacillota</taxon>
        <taxon>Bacilli</taxon>
        <taxon>Lactobacillales</taxon>
        <taxon>Lactobacillaceae</taxon>
        <taxon>Fructilactobacillus</taxon>
    </lineage>
</organism>
<evidence type="ECO:0000313" key="3">
    <source>
        <dbReference type="EMBL" id="KRN78798.1"/>
    </source>
</evidence>
<protein>
    <recommendedName>
        <fullName evidence="2">Methylated-DNA-[protein]-cysteine S-methyltransferase DNA binding domain-containing protein</fullName>
    </recommendedName>
</protein>
<dbReference type="OrthoDB" id="9802228at2"/>
<dbReference type="InterPro" id="IPR014048">
    <property type="entry name" value="MethylDNA_cys_MeTrfase_DNA-bd"/>
</dbReference>
<feature type="domain" description="Methylated-DNA-[protein]-cysteine S-methyltransferase DNA binding" evidence="2">
    <location>
        <begin position="87"/>
        <end position="162"/>
    </location>
</feature>
<dbReference type="SUPFAM" id="SSF46767">
    <property type="entry name" value="Methylated DNA-protein cysteine methyltransferase, C-terminal domain"/>
    <property type="match status" value="1"/>
</dbReference>
<evidence type="ECO:0000256" key="1">
    <source>
        <dbReference type="ARBA" id="ARBA00022763"/>
    </source>
</evidence>
<keyword evidence="4" id="KW-1185">Reference proteome</keyword>
<accession>A0A0R2JNP6</accession>
<dbReference type="InterPro" id="IPR036217">
    <property type="entry name" value="MethylDNA_cys_MeTrfase_DNAb"/>
</dbReference>
<dbReference type="GeneID" id="61249798"/>